<dbReference type="GO" id="GO:0008658">
    <property type="term" value="F:penicillin binding"/>
    <property type="evidence" value="ECO:0007669"/>
    <property type="project" value="InterPro"/>
</dbReference>
<dbReference type="PANTHER" id="PTHR30627:SF24">
    <property type="entry name" value="PENICILLIN-BINDING PROTEIN 4B"/>
    <property type="match status" value="1"/>
</dbReference>
<dbReference type="GO" id="GO:0005886">
    <property type="term" value="C:plasma membrane"/>
    <property type="evidence" value="ECO:0007669"/>
    <property type="project" value="TreeGrafter"/>
</dbReference>
<feature type="domain" description="Penicillin-binding protein transpeptidase" evidence="2">
    <location>
        <begin position="161"/>
        <end position="485"/>
    </location>
</feature>
<dbReference type="GO" id="GO:0071555">
    <property type="term" value="P:cell wall organization"/>
    <property type="evidence" value="ECO:0007669"/>
    <property type="project" value="TreeGrafter"/>
</dbReference>
<dbReference type="PANTHER" id="PTHR30627">
    <property type="entry name" value="PEPTIDOGLYCAN D,D-TRANSPEPTIDASE"/>
    <property type="match status" value="1"/>
</dbReference>
<comment type="caution">
    <text evidence="4">The sequence shown here is derived from an EMBL/GenBank/DDBJ whole genome shotgun (WGS) entry which is preliminary data.</text>
</comment>
<dbReference type="Pfam" id="PF00905">
    <property type="entry name" value="Transpeptidase"/>
    <property type="match status" value="1"/>
</dbReference>
<evidence type="ECO:0000259" key="3">
    <source>
        <dbReference type="Pfam" id="PF21922"/>
    </source>
</evidence>
<dbReference type="InterPro" id="IPR012338">
    <property type="entry name" value="Beta-lactam/transpept-like"/>
</dbReference>
<gene>
    <name evidence="4" type="ORF">LX16_2252</name>
</gene>
<dbReference type="InterPro" id="IPR001460">
    <property type="entry name" value="PCN-bd_Tpept"/>
</dbReference>
<dbReference type="EMBL" id="VLLL01000006">
    <property type="protein sequence ID" value="TWJ11527.1"/>
    <property type="molecule type" value="Genomic_DNA"/>
</dbReference>
<name>A0A562V150_9ACTN</name>
<dbReference type="AlphaFoldDB" id="A0A562V150"/>
<proteinExistence type="predicted"/>
<dbReference type="OrthoDB" id="9766847at2"/>
<dbReference type="Gene3D" id="3.40.710.10">
    <property type="entry name" value="DD-peptidase/beta-lactamase superfamily"/>
    <property type="match status" value="1"/>
</dbReference>
<dbReference type="GO" id="GO:0071972">
    <property type="term" value="F:peptidoglycan L,D-transpeptidase activity"/>
    <property type="evidence" value="ECO:0007669"/>
    <property type="project" value="TreeGrafter"/>
</dbReference>
<dbReference type="Gene3D" id="3.90.1310.10">
    <property type="entry name" value="Penicillin-binding protein 2a (Domain 2)"/>
    <property type="match status" value="1"/>
</dbReference>
<dbReference type="SUPFAM" id="SSF56601">
    <property type="entry name" value="beta-lactamase/transpeptidase-like"/>
    <property type="match status" value="1"/>
</dbReference>
<dbReference type="InterPro" id="IPR050515">
    <property type="entry name" value="Beta-lactam/transpept"/>
</dbReference>
<feature type="region of interest" description="Disordered" evidence="1">
    <location>
        <begin position="179"/>
        <end position="211"/>
    </location>
</feature>
<keyword evidence="4" id="KW-0808">Transferase</keyword>
<keyword evidence="5" id="KW-1185">Reference proteome</keyword>
<dbReference type="InterPro" id="IPR054120">
    <property type="entry name" value="PBPA_dimer"/>
</dbReference>
<reference evidence="4 5" key="1">
    <citation type="journal article" date="2013" name="Stand. Genomic Sci.">
        <title>Genomic Encyclopedia of Type Strains, Phase I: The one thousand microbial genomes (KMG-I) project.</title>
        <authorList>
            <person name="Kyrpides N.C."/>
            <person name="Woyke T."/>
            <person name="Eisen J.A."/>
            <person name="Garrity G."/>
            <person name="Lilburn T.G."/>
            <person name="Beck B.J."/>
            <person name="Whitman W.B."/>
            <person name="Hugenholtz P."/>
            <person name="Klenk H.P."/>
        </authorList>
    </citation>
    <scope>NUCLEOTIDE SEQUENCE [LARGE SCALE GENOMIC DNA]</scope>
    <source>
        <strain evidence="4 5">DSM 45044</strain>
    </source>
</reference>
<dbReference type="GO" id="GO:0016740">
    <property type="term" value="F:transferase activity"/>
    <property type="evidence" value="ECO:0007669"/>
    <property type="project" value="UniProtKB-KW"/>
</dbReference>
<accession>A0A562V150</accession>
<evidence type="ECO:0000256" key="1">
    <source>
        <dbReference type="SAM" id="MobiDB-lite"/>
    </source>
</evidence>
<evidence type="ECO:0000259" key="2">
    <source>
        <dbReference type="Pfam" id="PF00905"/>
    </source>
</evidence>
<feature type="domain" description="Penicillin binding protein A dimerisation" evidence="3">
    <location>
        <begin position="52"/>
        <end position="136"/>
    </location>
</feature>
<dbReference type="RefSeq" id="WP_147137735.1">
    <property type="nucleotide sequence ID" value="NZ_BAABIJ010000002.1"/>
</dbReference>
<protein>
    <submittedName>
        <fullName evidence="4">Peptidoglycan glycosyltransferase</fullName>
    </submittedName>
</protein>
<dbReference type="Pfam" id="PF21922">
    <property type="entry name" value="PBP_dimer_2"/>
    <property type="match status" value="1"/>
</dbReference>
<evidence type="ECO:0000313" key="5">
    <source>
        <dbReference type="Proteomes" id="UP000321617"/>
    </source>
</evidence>
<evidence type="ECO:0000313" key="4">
    <source>
        <dbReference type="EMBL" id="TWJ11527.1"/>
    </source>
</evidence>
<organism evidence="4 5">
    <name type="scientific">Stackebrandtia albiflava</name>
    <dbReference type="NCBI Taxonomy" id="406432"/>
    <lineage>
        <taxon>Bacteria</taxon>
        <taxon>Bacillati</taxon>
        <taxon>Actinomycetota</taxon>
        <taxon>Actinomycetes</taxon>
        <taxon>Glycomycetales</taxon>
        <taxon>Glycomycetaceae</taxon>
        <taxon>Stackebrandtia</taxon>
    </lineage>
</organism>
<feature type="compositionally biased region" description="Polar residues" evidence="1">
    <location>
        <begin position="195"/>
        <end position="207"/>
    </location>
</feature>
<dbReference type="Proteomes" id="UP000321617">
    <property type="component" value="Unassembled WGS sequence"/>
</dbReference>
<sequence>MNAPLRRVTIVVIVLFSLLFLNLNWVQFAEHDFYQNNAYNDRVTIAEYSRQRGSIVAGSETLADSVPTEDGDEYKYRRQYPLNEPFAHLTGYQSLVYGDSGLEQTENQILSGEDPRLFVDRLSELFTGTEVAGGNVVLSIEPEIQLAAWEAITGVSEGQVGAAVVLDPRSGRVLAQVSAPSYDPNPLASHDNQESSEAWTAYTSDPSNPMLDRSTRELYPPGSTMKVVVAAAALAAGMTPETEISSGNSYTPPNAGTTITNSENQCPEDELTLQEALTRSCNTSFAKLCVEELGPEPIAEMAEALGFGQQLTTPLGVEASQWGDLSDPAFLAQACIGQHEVKLTVMQDAMLSAAVANGGSLMSPQLIREIQAPNQTTLEFGPEDELSNPFSADVAADLRKMMENVVSASNGTGANARIEGFTVGGKTGTAQHGVDENGNDLPEHGWFTGYAFNGDGEPVVAVSVFLAAAGDGGSGEATRIAGELMRLALE</sequence>